<evidence type="ECO:0000313" key="2">
    <source>
        <dbReference type="EMBL" id="EFW18841.1"/>
    </source>
</evidence>
<gene>
    <name evidence="2" type="ORF">CPSG_04388</name>
</gene>
<dbReference type="Proteomes" id="UP000002497">
    <property type="component" value="Unassembled WGS sequence"/>
</dbReference>
<name>E9D449_COCPS</name>
<dbReference type="VEuPathDB" id="FungiDB:CPSG_04388"/>
<evidence type="ECO:0000256" key="1">
    <source>
        <dbReference type="SAM" id="MobiDB-lite"/>
    </source>
</evidence>
<accession>E9D449</accession>
<sequence length="143" mass="15687">MHQAVARDEPLIEISHTITLKGSHAIGTHDPPRQGFGARSGESVPMHGKSSQSCRAAHNRCGSEIRAPNPKYEASREGPKANPEMIATTNSRTRSTITLHLSSFTGHKTRVAAYICIILSLCRKLRNLFPPPWLGLASPEKRK</sequence>
<reference evidence="3" key="1">
    <citation type="journal article" date="2010" name="Genome Res.">
        <title>Population genomic sequencing of Coccidioides fungi reveals recent hybridization and transposon control.</title>
        <authorList>
            <person name="Neafsey D.E."/>
            <person name="Barker B.M."/>
            <person name="Sharpton T.J."/>
            <person name="Stajich J.E."/>
            <person name="Park D.J."/>
            <person name="Whiston E."/>
            <person name="Hung C.-Y."/>
            <person name="McMahan C."/>
            <person name="White J."/>
            <person name="Sykes S."/>
            <person name="Heiman D."/>
            <person name="Young S."/>
            <person name="Zeng Q."/>
            <person name="Abouelleil A."/>
            <person name="Aftuck L."/>
            <person name="Bessette D."/>
            <person name="Brown A."/>
            <person name="FitzGerald M."/>
            <person name="Lui A."/>
            <person name="Macdonald J.P."/>
            <person name="Priest M."/>
            <person name="Orbach M.J."/>
            <person name="Galgiani J.N."/>
            <person name="Kirkland T.N."/>
            <person name="Cole G.T."/>
            <person name="Birren B.W."/>
            <person name="Henn M.R."/>
            <person name="Taylor J.W."/>
            <person name="Rounsley S.D."/>
        </authorList>
    </citation>
    <scope>NUCLEOTIDE SEQUENCE [LARGE SCALE GENOMIC DNA]</scope>
    <source>
        <strain evidence="3">RMSCC 757 / Silveira</strain>
    </source>
</reference>
<dbReference type="EMBL" id="GL636491">
    <property type="protein sequence ID" value="EFW18841.1"/>
    <property type="molecule type" value="Genomic_DNA"/>
</dbReference>
<keyword evidence="3" id="KW-1185">Reference proteome</keyword>
<organism evidence="3">
    <name type="scientific">Coccidioides posadasii (strain RMSCC 757 / Silveira)</name>
    <name type="common">Valley fever fungus</name>
    <dbReference type="NCBI Taxonomy" id="443226"/>
    <lineage>
        <taxon>Eukaryota</taxon>
        <taxon>Fungi</taxon>
        <taxon>Dikarya</taxon>
        <taxon>Ascomycota</taxon>
        <taxon>Pezizomycotina</taxon>
        <taxon>Eurotiomycetes</taxon>
        <taxon>Eurotiomycetidae</taxon>
        <taxon>Onygenales</taxon>
        <taxon>Onygenaceae</taxon>
        <taxon>Coccidioides</taxon>
    </lineage>
</organism>
<dbReference type="AlphaFoldDB" id="E9D449"/>
<dbReference type="HOGENOM" id="CLU_1806006_0_0_1"/>
<reference evidence="3" key="2">
    <citation type="submission" date="2010-03" db="EMBL/GenBank/DDBJ databases">
        <title>The genome sequence of Coccidioides posadasii strain Silveira.</title>
        <authorList>
            <consortium name="The Broad Institute Genome Sequencing Center for Infectious Disease"/>
            <person name="Neafsey D."/>
            <person name="Orbach M."/>
            <person name="Henn M.R."/>
            <person name="Cole G.T."/>
            <person name="Galgiani J."/>
            <person name="Gardner M.J."/>
            <person name="Kirkland T.N."/>
            <person name="Taylor J.W."/>
            <person name="Young S.K."/>
            <person name="Zeng Q."/>
            <person name="Koehrsen M."/>
            <person name="Alvarado L."/>
            <person name="Berlin A."/>
            <person name="Borenstein D."/>
            <person name="Chapman S.B."/>
            <person name="Chen Z."/>
            <person name="Engels R."/>
            <person name="Freedman E."/>
            <person name="Gellesch M."/>
            <person name="Goldberg J."/>
            <person name="Griggs A."/>
            <person name="Gujja S."/>
            <person name="Heilman E."/>
            <person name="Heiman D."/>
            <person name="Howarth C."/>
            <person name="Jen D."/>
            <person name="Larson L."/>
            <person name="Mehta T."/>
            <person name="Neiman D."/>
            <person name="Park D."/>
            <person name="Pearson M."/>
            <person name="Richards J."/>
            <person name="Roberts A."/>
            <person name="Saif S."/>
            <person name="Shea T."/>
            <person name="Shenoy N."/>
            <person name="Sisk P."/>
            <person name="Stolte C."/>
            <person name="Sykes S."/>
            <person name="Walk T."/>
            <person name="White J."/>
            <person name="Yandava C."/>
            <person name="Haas B."/>
            <person name="Nusbaum C."/>
            <person name="Birren B."/>
        </authorList>
    </citation>
    <scope>NUCLEOTIDE SEQUENCE [LARGE SCALE GENOMIC DNA]</scope>
    <source>
        <strain evidence="3">RMSCC 757 / Silveira</strain>
    </source>
</reference>
<evidence type="ECO:0000313" key="3">
    <source>
        <dbReference type="Proteomes" id="UP000002497"/>
    </source>
</evidence>
<proteinExistence type="predicted"/>
<feature type="region of interest" description="Disordered" evidence="1">
    <location>
        <begin position="23"/>
        <end position="87"/>
    </location>
</feature>
<protein>
    <submittedName>
        <fullName evidence="2">Uncharacterized protein</fullName>
    </submittedName>
</protein>